<accession>A0AAE0DZD6</accession>
<dbReference type="PANTHER" id="PTHR34287">
    <property type="entry name" value="OS06G0551500 PROTEIN-RELATED"/>
    <property type="match status" value="1"/>
</dbReference>
<dbReference type="Proteomes" id="UP001281410">
    <property type="component" value="Unassembled WGS sequence"/>
</dbReference>
<reference evidence="2" key="1">
    <citation type="journal article" date="2023" name="Plant J.">
        <title>Genome sequences and population genomics provide insights into the demographic history, inbreeding, and mutation load of two 'living fossil' tree species of Dipteronia.</title>
        <authorList>
            <person name="Feng Y."/>
            <person name="Comes H.P."/>
            <person name="Chen J."/>
            <person name="Zhu S."/>
            <person name="Lu R."/>
            <person name="Zhang X."/>
            <person name="Li P."/>
            <person name="Qiu J."/>
            <person name="Olsen K.M."/>
            <person name="Qiu Y."/>
        </authorList>
    </citation>
    <scope>NUCLEOTIDE SEQUENCE</scope>
    <source>
        <strain evidence="2">NBL</strain>
    </source>
</reference>
<proteinExistence type="predicted"/>
<evidence type="ECO:0000313" key="2">
    <source>
        <dbReference type="EMBL" id="KAK3198623.1"/>
    </source>
</evidence>
<dbReference type="PANTHER" id="PTHR34287:SF12">
    <property type="match status" value="1"/>
</dbReference>
<organism evidence="2 3">
    <name type="scientific">Dipteronia sinensis</name>
    <dbReference type="NCBI Taxonomy" id="43782"/>
    <lineage>
        <taxon>Eukaryota</taxon>
        <taxon>Viridiplantae</taxon>
        <taxon>Streptophyta</taxon>
        <taxon>Embryophyta</taxon>
        <taxon>Tracheophyta</taxon>
        <taxon>Spermatophyta</taxon>
        <taxon>Magnoliopsida</taxon>
        <taxon>eudicotyledons</taxon>
        <taxon>Gunneridae</taxon>
        <taxon>Pentapetalae</taxon>
        <taxon>rosids</taxon>
        <taxon>malvids</taxon>
        <taxon>Sapindales</taxon>
        <taxon>Sapindaceae</taxon>
        <taxon>Hippocastanoideae</taxon>
        <taxon>Acereae</taxon>
        <taxon>Dipteronia</taxon>
    </lineage>
</organism>
<dbReference type="EMBL" id="JANJYJ010000007">
    <property type="protein sequence ID" value="KAK3198623.1"/>
    <property type="molecule type" value="Genomic_DNA"/>
</dbReference>
<gene>
    <name evidence="2" type="ORF">Dsin_022038</name>
</gene>
<feature type="region of interest" description="Disordered" evidence="1">
    <location>
        <begin position="1"/>
        <end position="25"/>
    </location>
</feature>
<sequence length="122" mass="13606">MATSEASASSLEESTTESCSSAATSPSIQIVLKSVSDNGGPRNFNEAFGEILDALQYDFDYEQSGLWSPPNHRKVYLDSPADNIICSEDEIFSKLKKKAKKACRRRIFCLHVCTRFKFLLCN</sequence>
<comment type="caution">
    <text evidence="2">The sequence shown here is derived from an EMBL/GenBank/DDBJ whole genome shotgun (WGS) entry which is preliminary data.</text>
</comment>
<dbReference type="AlphaFoldDB" id="A0AAE0DZD6"/>
<name>A0AAE0DZD6_9ROSI</name>
<evidence type="ECO:0000313" key="3">
    <source>
        <dbReference type="Proteomes" id="UP001281410"/>
    </source>
</evidence>
<evidence type="ECO:0000256" key="1">
    <source>
        <dbReference type="SAM" id="MobiDB-lite"/>
    </source>
</evidence>
<keyword evidence="3" id="KW-1185">Reference proteome</keyword>
<protein>
    <submittedName>
        <fullName evidence="2">Uncharacterized protein</fullName>
    </submittedName>
</protein>